<accession>A0A1Y0INP3</accession>
<evidence type="ECO:0000313" key="4">
    <source>
        <dbReference type="EMBL" id="ARU62097.1"/>
    </source>
</evidence>
<feature type="domain" description="HTH cro/C1-type" evidence="3">
    <location>
        <begin position="12"/>
        <end position="66"/>
    </location>
</feature>
<keyword evidence="1" id="KW-0238">DNA-binding</keyword>
<dbReference type="Pfam" id="PF13181">
    <property type="entry name" value="TPR_8"/>
    <property type="match status" value="2"/>
</dbReference>
<dbReference type="PANTHER" id="PTHR46797:SF1">
    <property type="entry name" value="METHYLPHOSPHONATE SYNTHASE"/>
    <property type="match status" value="1"/>
</dbReference>
<dbReference type="KEGG" id="tum:CBW65_14640"/>
<dbReference type="InterPro" id="IPR011990">
    <property type="entry name" value="TPR-like_helical_dom_sf"/>
</dbReference>
<dbReference type="SUPFAM" id="SSF47413">
    <property type="entry name" value="lambda repressor-like DNA-binding domains"/>
    <property type="match status" value="1"/>
</dbReference>
<reference evidence="5" key="1">
    <citation type="submission" date="2017-05" db="EMBL/GenBank/DDBJ databases">
        <authorList>
            <person name="Sung H."/>
        </authorList>
    </citation>
    <scope>NUCLEOTIDE SEQUENCE [LARGE SCALE GENOMIC DNA]</scope>
    <source>
        <strain evidence="5">AR23208</strain>
    </source>
</reference>
<proteinExistence type="predicted"/>
<dbReference type="GO" id="GO:0005829">
    <property type="term" value="C:cytosol"/>
    <property type="evidence" value="ECO:0007669"/>
    <property type="project" value="TreeGrafter"/>
</dbReference>
<dbReference type="GO" id="GO:0003677">
    <property type="term" value="F:DNA binding"/>
    <property type="evidence" value="ECO:0007669"/>
    <property type="project" value="UniProtKB-KW"/>
</dbReference>
<protein>
    <recommendedName>
        <fullName evidence="3">HTH cro/C1-type domain-containing protein</fullName>
    </recommendedName>
</protein>
<gene>
    <name evidence="4" type="ORF">CBW65_14640</name>
</gene>
<dbReference type="EMBL" id="CP021434">
    <property type="protein sequence ID" value="ARU62097.1"/>
    <property type="molecule type" value="Genomic_DNA"/>
</dbReference>
<dbReference type="Gene3D" id="1.10.260.40">
    <property type="entry name" value="lambda repressor-like DNA-binding domains"/>
    <property type="match status" value="1"/>
</dbReference>
<dbReference type="SUPFAM" id="SSF48452">
    <property type="entry name" value="TPR-like"/>
    <property type="match status" value="2"/>
</dbReference>
<dbReference type="Gene3D" id="1.25.40.10">
    <property type="entry name" value="Tetratricopeptide repeat domain"/>
    <property type="match status" value="2"/>
</dbReference>
<keyword evidence="2" id="KW-0802">TPR repeat</keyword>
<dbReference type="InterPro" id="IPR019734">
    <property type="entry name" value="TPR_rpt"/>
</dbReference>
<dbReference type="AlphaFoldDB" id="A0A1Y0INP3"/>
<evidence type="ECO:0000256" key="1">
    <source>
        <dbReference type="ARBA" id="ARBA00023125"/>
    </source>
</evidence>
<name>A0A1Y0INP3_9BACL</name>
<evidence type="ECO:0000259" key="3">
    <source>
        <dbReference type="PROSITE" id="PS50943"/>
    </source>
</evidence>
<dbReference type="Proteomes" id="UP000195437">
    <property type="component" value="Chromosome"/>
</dbReference>
<dbReference type="SMART" id="SM00028">
    <property type="entry name" value="TPR"/>
    <property type="match status" value="4"/>
</dbReference>
<evidence type="ECO:0000313" key="5">
    <source>
        <dbReference type="Proteomes" id="UP000195437"/>
    </source>
</evidence>
<dbReference type="Pfam" id="PF13560">
    <property type="entry name" value="HTH_31"/>
    <property type="match status" value="1"/>
</dbReference>
<dbReference type="PROSITE" id="PS50943">
    <property type="entry name" value="HTH_CROC1"/>
    <property type="match status" value="1"/>
</dbReference>
<dbReference type="InterPro" id="IPR001387">
    <property type="entry name" value="Cro/C1-type_HTH"/>
</dbReference>
<dbReference type="CDD" id="cd00093">
    <property type="entry name" value="HTH_XRE"/>
    <property type="match status" value="1"/>
</dbReference>
<dbReference type="InterPro" id="IPR050807">
    <property type="entry name" value="TransReg_Diox_bact_type"/>
</dbReference>
<dbReference type="InterPro" id="IPR010982">
    <property type="entry name" value="Lambda_DNA-bd_dom_sf"/>
</dbReference>
<dbReference type="PANTHER" id="PTHR46797">
    <property type="entry name" value="HTH-TYPE TRANSCRIPTIONAL REGULATOR"/>
    <property type="match status" value="1"/>
</dbReference>
<dbReference type="SMART" id="SM00530">
    <property type="entry name" value="HTH_XRE"/>
    <property type="match status" value="1"/>
</dbReference>
<dbReference type="GO" id="GO:0003700">
    <property type="term" value="F:DNA-binding transcription factor activity"/>
    <property type="evidence" value="ECO:0007669"/>
    <property type="project" value="TreeGrafter"/>
</dbReference>
<evidence type="ECO:0000256" key="2">
    <source>
        <dbReference type="PROSITE-ProRule" id="PRU00339"/>
    </source>
</evidence>
<keyword evidence="5" id="KW-1185">Reference proteome</keyword>
<dbReference type="PROSITE" id="PS50005">
    <property type="entry name" value="TPR"/>
    <property type="match status" value="1"/>
</dbReference>
<organism evidence="4 5">
    <name type="scientific">Tumebacillus avium</name>
    <dbReference type="NCBI Taxonomy" id="1903704"/>
    <lineage>
        <taxon>Bacteria</taxon>
        <taxon>Bacillati</taxon>
        <taxon>Bacillota</taxon>
        <taxon>Bacilli</taxon>
        <taxon>Bacillales</taxon>
        <taxon>Alicyclobacillaceae</taxon>
        <taxon>Tumebacillus</taxon>
    </lineage>
</organism>
<sequence length="434" mass="50046">MMSMNETLGQRIRRFRKERNLSQTDLGNLVGVTISWISTIEQDRAMPSADLLNKIADAFLIPLKELLQDEDKNMELHARIKLVELLIEKNQPAEAEELIIKLQQEVLSEYDKLRLTVFLADCRYQQERFQDALAILQPMIVSLESSNFHDAYLLAWIRNKIGNNYTELQETEEALYNYKRAFDYINRFIEFDHLAAYISFNVGLTLRRKGCIRESLPYIEKAGSYYEKVNDIRKLADALYVLGIAYKNTDDFQRASEFFDQAKTLYQTLNNNSLFSRVQVTMAASITYKENPTQAIQDLIHCAEQFELDKYPAGVVFVYAKIAEILLLTDRIEEASEYLNKAQNMAPSIEMSTTLELGELYAVFAKYHYKIQNYIQAHELAIKSSNIFAIIGFVRDQAAALQIAVDSCRMTGNLEEALDLQSKRSDLFESLARE</sequence>
<feature type="repeat" description="TPR" evidence="2">
    <location>
        <begin position="236"/>
        <end position="269"/>
    </location>
</feature>